<evidence type="ECO:0000313" key="3">
    <source>
        <dbReference type="Proteomes" id="UP001501081"/>
    </source>
</evidence>
<accession>A0ABP7QKS5</accession>
<dbReference type="EMBL" id="BAABAK010000020">
    <property type="protein sequence ID" value="GAA3984061.1"/>
    <property type="molecule type" value="Genomic_DNA"/>
</dbReference>
<keyword evidence="3" id="KW-1185">Reference proteome</keyword>
<dbReference type="InterPro" id="IPR029441">
    <property type="entry name" value="Cass2"/>
</dbReference>
<protein>
    <recommendedName>
        <fullName evidence="1">AraC effector-binding domain-containing protein</fullName>
    </recommendedName>
</protein>
<dbReference type="SMART" id="SM00871">
    <property type="entry name" value="AraC_E_bind"/>
    <property type="match status" value="1"/>
</dbReference>
<dbReference type="InterPro" id="IPR011256">
    <property type="entry name" value="Reg_factor_effector_dom_sf"/>
</dbReference>
<gene>
    <name evidence="2" type="ORF">GCM10022246_39850</name>
</gene>
<dbReference type="InterPro" id="IPR053182">
    <property type="entry name" value="YobU-like_regulator"/>
</dbReference>
<reference evidence="3" key="1">
    <citation type="journal article" date="2019" name="Int. J. Syst. Evol. Microbiol.">
        <title>The Global Catalogue of Microorganisms (GCM) 10K type strain sequencing project: providing services to taxonomists for standard genome sequencing and annotation.</title>
        <authorList>
            <consortium name="The Broad Institute Genomics Platform"/>
            <consortium name="The Broad Institute Genome Sequencing Center for Infectious Disease"/>
            <person name="Wu L."/>
            <person name="Ma J."/>
        </authorList>
    </citation>
    <scope>NUCLEOTIDE SEQUENCE [LARGE SCALE GENOMIC DNA]</scope>
    <source>
        <strain evidence="3">JCM 17338</strain>
    </source>
</reference>
<feature type="domain" description="AraC effector-binding" evidence="1">
    <location>
        <begin position="1"/>
        <end position="148"/>
    </location>
</feature>
<dbReference type="Gene3D" id="3.20.80.10">
    <property type="entry name" value="Regulatory factor, effector binding domain"/>
    <property type="match status" value="1"/>
</dbReference>
<organism evidence="2 3">
    <name type="scientific">Pedobacter ginsengiterrae</name>
    <dbReference type="NCBI Taxonomy" id="871696"/>
    <lineage>
        <taxon>Bacteria</taxon>
        <taxon>Pseudomonadati</taxon>
        <taxon>Bacteroidota</taxon>
        <taxon>Sphingobacteriia</taxon>
        <taxon>Sphingobacteriales</taxon>
        <taxon>Sphingobacteriaceae</taxon>
        <taxon>Pedobacter</taxon>
    </lineage>
</organism>
<dbReference type="PANTHER" id="PTHR36444">
    <property type="entry name" value="TRANSCRIPTIONAL REGULATOR PROTEIN YOBU-RELATED"/>
    <property type="match status" value="1"/>
</dbReference>
<dbReference type="Proteomes" id="UP001501081">
    <property type="component" value="Unassembled WGS sequence"/>
</dbReference>
<sequence length="148" mass="17095">MENFKIIGISVETKNQNSQAATDLGQLWGRFYNEQIFNKIPNKESEEVYAVYTDYESDYTGKYTTIIGQRVNSLDNIPDGLVGREINNERLLRYVAKGEMPNAVVETWKEIWANNIALYRTYNADFEVYGEKSQNGNESEVEIYIGIR</sequence>
<name>A0ABP7QKS5_9SPHI</name>
<evidence type="ECO:0000259" key="1">
    <source>
        <dbReference type="SMART" id="SM00871"/>
    </source>
</evidence>
<dbReference type="SUPFAM" id="SSF55136">
    <property type="entry name" value="Probable bacterial effector-binding domain"/>
    <property type="match status" value="1"/>
</dbReference>
<dbReference type="RefSeq" id="WP_344769883.1">
    <property type="nucleotide sequence ID" value="NZ_BAABAK010000020.1"/>
</dbReference>
<dbReference type="Pfam" id="PF14526">
    <property type="entry name" value="Cass2"/>
    <property type="match status" value="1"/>
</dbReference>
<evidence type="ECO:0000313" key="2">
    <source>
        <dbReference type="EMBL" id="GAA3984061.1"/>
    </source>
</evidence>
<proteinExistence type="predicted"/>
<comment type="caution">
    <text evidence="2">The sequence shown here is derived from an EMBL/GenBank/DDBJ whole genome shotgun (WGS) entry which is preliminary data.</text>
</comment>
<dbReference type="InterPro" id="IPR010499">
    <property type="entry name" value="AraC_E-bd"/>
</dbReference>
<dbReference type="PANTHER" id="PTHR36444:SF2">
    <property type="entry name" value="TRANSCRIPTIONAL REGULATOR PROTEIN YOBU-RELATED"/>
    <property type="match status" value="1"/>
</dbReference>